<evidence type="ECO:0000313" key="2">
    <source>
        <dbReference type="Proteomes" id="UP000015241"/>
    </source>
</evidence>
<sequence length="200" mass="22813">MHFQNMMWLATYTLVRNKQYDEACEADEDLEMLREVRHRMAIPYNRELRLLFENQGAGEPSEGTMGALGENEEPEGILEKAALGLSWVLVPSTNMRIIRGAIEGDMRRRNISQHDINVTVSFLAGAMEQDKYRAIAFAAVFALPAIYVLDHLEKLGRWGPVMPALLLPVSAMSFQDRWLSMYIRDKPAVAAFLKERLRIS</sequence>
<name>S8DWA0_FOMSC</name>
<gene>
    <name evidence="1" type="ORF">FOMPIDRAFT_1052388</name>
</gene>
<dbReference type="InParanoid" id="S8DWA0"/>
<dbReference type="Proteomes" id="UP000015241">
    <property type="component" value="Unassembled WGS sequence"/>
</dbReference>
<reference evidence="1 2" key="1">
    <citation type="journal article" date="2012" name="Science">
        <title>The Paleozoic origin of enzymatic lignin decomposition reconstructed from 31 fungal genomes.</title>
        <authorList>
            <person name="Floudas D."/>
            <person name="Binder M."/>
            <person name="Riley R."/>
            <person name="Barry K."/>
            <person name="Blanchette R.A."/>
            <person name="Henrissat B."/>
            <person name="Martinez A.T."/>
            <person name="Otillar R."/>
            <person name="Spatafora J.W."/>
            <person name="Yadav J.S."/>
            <person name="Aerts A."/>
            <person name="Benoit I."/>
            <person name="Boyd A."/>
            <person name="Carlson A."/>
            <person name="Copeland A."/>
            <person name="Coutinho P.M."/>
            <person name="de Vries R.P."/>
            <person name="Ferreira P."/>
            <person name="Findley K."/>
            <person name="Foster B."/>
            <person name="Gaskell J."/>
            <person name="Glotzer D."/>
            <person name="Gorecki P."/>
            <person name="Heitman J."/>
            <person name="Hesse C."/>
            <person name="Hori C."/>
            <person name="Igarashi K."/>
            <person name="Jurgens J.A."/>
            <person name="Kallen N."/>
            <person name="Kersten P."/>
            <person name="Kohler A."/>
            <person name="Kuees U."/>
            <person name="Kumar T.K.A."/>
            <person name="Kuo A."/>
            <person name="LaButti K."/>
            <person name="Larrondo L.F."/>
            <person name="Lindquist E."/>
            <person name="Ling A."/>
            <person name="Lombard V."/>
            <person name="Lucas S."/>
            <person name="Lundell T."/>
            <person name="Martin R."/>
            <person name="McLaughlin D.J."/>
            <person name="Morgenstern I."/>
            <person name="Morin E."/>
            <person name="Murat C."/>
            <person name="Nagy L.G."/>
            <person name="Nolan M."/>
            <person name="Ohm R.A."/>
            <person name="Patyshakuliyeva A."/>
            <person name="Rokas A."/>
            <person name="Ruiz-Duenas F.J."/>
            <person name="Sabat G."/>
            <person name="Salamov A."/>
            <person name="Samejima M."/>
            <person name="Schmutz J."/>
            <person name="Slot J.C."/>
            <person name="St John F."/>
            <person name="Stenlid J."/>
            <person name="Sun H."/>
            <person name="Sun S."/>
            <person name="Syed K."/>
            <person name="Tsang A."/>
            <person name="Wiebenga A."/>
            <person name="Young D."/>
            <person name="Pisabarro A."/>
            <person name="Eastwood D.C."/>
            <person name="Martin F."/>
            <person name="Cullen D."/>
            <person name="Grigoriev I.V."/>
            <person name="Hibbett D.S."/>
        </authorList>
    </citation>
    <scope>NUCLEOTIDE SEQUENCE</scope>
    <source>
        <strain evidence="2">FP-58527</strain>
    </source>
</reference>
<dbReference type="EMBL" id="KE504176">
    <property type="protein sequence ID" value="EPS97411.1"/>
    <property type="molecule type" value="Genomic_DNA"/>
</dbReference>
<keyword evidence="2" id="KW-1185">Reference proteome</keyword>
<evidence type="ECO:0000313" key="1">
    <source>
        <dbReference type="EMBL" id="EPS97411.1"/>
    </source>
</evidence>
<dbReference type="OrthoDB" id="10545313at2759"/>
<protein>
    <submittedName>
        <fullName evidence="1">Uncharacterized protein</fullName>
    </submittedName>
</protein>
<organism evidence="1 2">
    <name type="scientific">Fomitopsis schrenkii</name>
    <name type="common">Brown rot fungus</name>
    <dbReference type="NCBI Taxonomy" id="2126942"/>
    <lineage>
        <taxon>Eukaryota</taxon>
        <taxon>Fungi</taxon>
        <taxon>Dikarya</taxon>
        <taxon>Basidiomycota</taxon>
        <taxon>Agaricomycotina</taxon>
        <taxon>Agaricomycetes</taxon>
        <taxon>Polyporales</taxon>
        <taxon>Fomitopsis</taxon>
    </lineage>
</organism>
<dbReference type="AlphaFoldDB" id="S8DWA0"/>
<proteinExistence type="predicted"/>
<dbReference type="HOGENOM" id="CLU_1366282_0_0_1"/>
<accession>S8DWA0</accession>